<comment type="similarity">
    <text evidence="5">Belongs to the glycosyl hydrolase 2 family.</text>
</comment>
<evidence type="ECO:0000256" key="13">
    <source>
        <dbReference type="ARBA" id="ARBA00023228"/>
    </source>
</evidence>
<evidence type="ECO:0000256" key="1">
    <source>
        <dbReference type="ARBA" id="ARBA00000829"/>
    </source>
</evidence>
<evidence type="ECO:0000259" key="18">
    <source>
        <dbReference type="Pfam" id="PF02836"/>
    </source>
</evidence>
<dbReference type="Gene3D" id="2.60.40.10">
    <property type="entry name" value="Immunoglobulins"/>
    <property type="match status" value="2"/>
</dbReference>
<sequence>MFQKITSFLVFLPTVFCSIISDLTLQNWTLTDDQNRYKLTIKVPNDVYMALFQNGQIPDPYFENNDLKVRHLAYSNWNLSTLIRIPENATNHVLIADSIDTAAKIYLNGRLVSKTDNMFNRYSLDITPFFHGVENSTLTLEFVSPVKYANFSAKYYKTKYGYEIPPGCPLDIQHGECHVNMLRKMQCSFSWDWGPAFPTMGVYRSFYLKSFVSCTVDNVSLIPILKAEISRWSLMLEFEIYCPKSPIYAPVEVDFGIPNLKNFSYTVALNCSFENRTTKSVQLAIEIPQQGLQLWHPNGNGEQNIYDAVISIKIDSKREIFAKKLAFRSVELIQNPVKPRGLSFYFKINGIETFLKGSNWIPADSFQSRIDESKLRFYFHSMKSSNMNCLRVWGGGVYESDLFYDLADEYGIMIWQDMMFAVSLYPGNYNFLRNVEQEVKYQVARLKHHPCIIVWAGNNENEQGLADGWFLMDPNARAKYYRDYKRLYADTIFRSINESDPTRPFLISSPSNGAHNIEPGAIDPNPNDPLYGDMHFYAYKSNAIWDPNSYPKPRCVTEYGFQSFSSLETLSKYLEEKNLKFFSESMLHRQHHAEGHWQMLNLIFNTFHLPAMECENLGNISDVCSFCKTRLQACYVQKLKSGLWFSDLIYLIEIYQAMAYKSQTEHYRRMRSIVDENGYGGTMCALYWQLNDIWPAISWSTIDFGQKWKMAHSYARKFFQSLLISPFIENSTHLVIFVISDLLIRISNVTLLINVHTLERFEPIYNEKKFLGSIDPLESREIYRANFSDMLIQSSPNPEKLNIFFSVYILDEKSKVLSHNVQYPNDAFLQYRTKKYGHAKIKKIEQSGQGVYKISVQTNRPAPFTFLDVRNVTGWFSDNGFATVNKVTVVYFYSWNKSITLKQISGGLSVKTLANVYDSLTSHY</sequence>
<protein>
    <recommendedName>
        <fullName evidence="8">Beta-mannosidase</fullName>
        <ecNumber evidence="7">3.2.1.25</ecNumber>
    </recommendedName>
    <alternativeName>
        <fullName evidence="15">Lysosomal beta A mannosidase</fullName>
    </alternativeName>
    <alternativeName>
        <fullName evidence="16">Mannanase</fullName>
    </alternativeName>
</protein>
<dbReference type="SUPFAM" id="SSF51445">
    <property type="entry name" value="(Trans)glycosidases"/>
    <property type="match status" value="1"/>
</dbReference>
<dbReference type="Pfam" id="PF17753">
    <property type="entry name" value="Ig_mannosidase"/>
    <property type="match status" value="1"/>
</dbReference>
<evidence type="ECO:0000256" key="7">
    <source>
        <dbReference type="ARBA" id="ARBA00012754"/>
    </source>
</evidence>
<dbReference type="EC" id="3.2.1.25" evidence="7"/>
<dbReference type="SUPFAM" id="SSF49785">
    <property type="entry name" value="Galactose-binding domain-like"/>
    <property type="match status" value="1"/>
</dbReference>
<dbReference type="Pfam" id="PF22666">
    <property type="entry name" value="Glyco_hydro_2_N2"/>
    <property type="match status" value="1"/>
</dbReference>
<dbReference type="AlphaFoldDB" id="A0A915KHW4"/>
<keyword evidence="9 17" id="KW-0732">Signal</keyword>
<dbReference type="InterPro" id="IPR013783">
    <property type="entry name" value="Ig-like_fold"/>
</dbReference>
<keyword evidence="13" id="KW-0458">Lysosome</keyword>
<evidence type="ECO:0000259" key="20">
    <source>
        <dbReference type="Pfam" id="PF17786"/>
    </source>
</evidence>
<dbReference type="InterPro" id="IPR041447">
    <property type="entry name" value="Mannosidase_ig"/>
</dbReference>
<dbReference type="FunFam" id="3.20.20.80:FF:000050">
    <property type="entry name" value="Beta-mannosidase B"/>
    <property type="match status" value="1"/>
</dbReference>
<keyword evidence="11" id="KW-1015">Disulfide bond</keyword>
<dbReference type="InterPro" id="IPR054593">
    <property type="entry name" value="Beta-mannosidase-like_N2"/>
</dbReference>
<evidence type="ECO:0000259" key="19">
    <source>
        <dbReference type="Pfam" id="PF17753"/>
    </source>
</evidence>
<dbReference type="Gene3D" id="3.20.20.80">
    <property type="entry name" value="Glycosidases"/>
    <property type="match status" value="1"/>
</dbReference>
<dbReference type="SUPFAM" id="SSF49303">
    <property type="entry name" value="beta-Galactosidase/glucuronidase domain"/>
    <property type="match status" value="2"/>
</dbReference>
<comment type="pathway">
    <text evidence="4">Glycan metabolism; N-glycan degradation.</text>
</comment>
<dbReference type="Pfam" id="PF02836">
    <property type="entry name" value="Glyco_hydro_2_C"/>
    <property type="match status" value="1"/>
</dbReference>
<feature type="chain" id="PRO_5037480580" description="Beta-mannosidase" evidence="17">
    <location>
        <begin position="18"/>
        <end position="924"/>
    </location>
</feature>
<comment type="function">
    <text evidence="2">Exoglycosidase that cleaves the single beta-linked mannose residue from the non-reducing end of all N-linked glycoprotein oligosaccharides.</text>
</comment>
<evidence type="ECO:0000313" key="22">
    <source>
        <dbReference type="Proteomes" id="UP000887565"/>
    </source>
</evidence>
<dbReference type="Proteomes" id="UP000887565">
    <property type="component" value="Unplaced"/>
</dbReference>
<dbReference type="GO" id="GO:0005764">
    <property type="term" value="C:lysosome"/>
    <property type="evidence" value="ECO:0007669"/>
    <property type="project" value="UniProtKB-SubCell"/>
</dbReference>
<name>A0A915KHW4_ROMCU</name>
<proteinExistence type="inferred from homology"/>
<dbReference type="OMA" id="QFACASY"/>
<dbReference type="GO" id="GO:0005975">
    <property type="term" value="P:carbohydrate metabolic process"/>
    <property type="evidence" value="ECO:0007669"/>
    <property type="project" value="InterPro"/>
</dbReference>
<evidence type="ECO:0000313" key="23">
    <source>
        <dbReference type="WBParaSite" id="nRc.2.0.1.t37504-RA"/>
    </source>
</evidence>
<evidence type="ECO:0000256" key="6">
    <source>
        <dbReference type="ARBA" id="ARBA00011245"/>
    </source>
</evidence>
<keyword evidence="10" id="KW-0378">Hydrolase</keyword>
<dbReference type="InterPro" id="IPR017853">
    <property type="entry name" value="GH"/>
</dbReference>
<dbReference type="InterPro" id="IPR008979">
    <property type="entry name" value="Galactose-bd-like_sf"/>
</dbReference>
<comment type="catalytic activity">
    <reaction evidence="1">
        <text>Hydrolysis of terminal, non-reducing beta-D-mannose residues in beta-D-mannosides.</text>
        <dbReference type="EC" id="3.2.1.25"/>
    </reaction>
</comment>
<dbReference type="WBParaSite" id="nRc.2.0.1.t37504-RA">
    <property type="protein sequence ID" value="nRc.2.0.1.t37504-RA"/>
    <property type="gene ID" value="nRc.2.0.1.g37504"/>
</dbReference>
<evidence type="ECO:0000256" key="10">
    <source>
        <dbReference type="ARBA" id="ARBA00022801"/>
    </source>
</evidence>
<feature type="domain" description="Mannosidase Ig/CBM-like" evidence="20">
    <location>
        <begin position="733"/>
        <end position="825"/>
    </location>
</feature>
<feature type="signal peptide" evidence="17">
    <location>
        <begin position="1"/>
        <end position="17"/>
    </location>
</feature>
<dbReference type="InterPro" id="IPR006103">
    <property type="entry name" value="Glyco_hydro_2_cat"/>
</dbReference>
<evidence type="ECO:0000256" key="2">
    <source>
        <dbReference type="ARBA" id="ARBA00003150"/>
    </source>
</evidence>
<evidence type="ECO:0000256" key="3">
    <source>
        <dbReference type="ARBA" id="ARBA00004371"/>
    </source>
</evidence>
<evidence type="ECO:0000259" key="21">
    <source>
        <dbReference type="Pfam" id="PF22666"/>
    </source>
</evidence>
<dbReference type="PANTHER" id="PTHR43730:SF1">
    <property type="entry name" value="BETA-MANNOSIDASE"/>
    <property type="match status" value="1"/>
</dbReference>
<dbReference type="InterPro" id="IPR041625">
    <property type="entry name" value="Beta-mannosidase_Ig"/>
</dbReference>
<comment type="subcellular location">
    <subcellularLocation>
        <location evidence="3">Lysosome</location>
    </subcellularLocation>
</comment>
<dbReference type="PANTHER" id="PTHR43730">
    <property type="entry name" value="BETA-MANNOSIDASE"/>
    <property type="match status" value="1"/>
</dbReference>
<dbReference type="Gene3D" id="2.60.120.260">
    <property type="entry name" value="Galactose-binding domain-like"/>
    <property type="match status" value="1"/>
</dbReference>
<feature type="domain" description="Beta-mannosidase-like galactose-binding" evidence="21">
    <location>
        <begin position="28"/>
        <end position="204"/>
    </location>
</feature>
<keyword evidence="14" id="KW-0326">Glycosidase</keyword>
<evidence type="ECO:0000256" key="16">
    <source>
        <dbReference type="ARBA" id="ARBA00033445"/>
    </source>
</evidence>
<feature type="domain" description="Beta-mannosidase Ig-fold" evidence="19">
    <location>
        <begin position="840"/>
        <end position="915"/>
    </location>
</feature>
<evidence type="ECO:0000256" key="14">
    <source>
        <dbReference type="ARBA" id="ARBA00023295"/>
    </source>
</evidence>
<dbReference type="FunFam" id="2.60.120.260:FF:000060">
    <property type="entry name" value="Probable beta-mannosidase"/>
    <property type="match status" value="1"/>
</dbReference>
<evidence type="ECO:0000256" key="4">
    <source>
        <dbReference type="ARBA" id="ARBA00004740"/>
    </source>
</evidence>
<evidence type="ECO:0000256" key="8">
    <source>
        <dbReference type="ARBA" id="ARBA00015707"/>
    </source>
</evidence>
<evidence type="ECO:0000256" key="9">
    <source>
        <dbReference type="ARBA" id="ARBA00022729"/>
    </source>
</evidence>
<dbReference type="InterPro" id="IPR050887">
    <property type="entry name" value="Beta-mannosidase_GH2"/>
</dbReference>
<evidence type="ECO:0000256" key="5">
    <source>
        <dbReference type="ARBA" id="ARBA00007401"/>
    </source>
</evidence>
<reference evidence="23" key="1">
    <citation type="submission" date="2022-11" db="UniProtKB">
        <authorList>
            <consortium name="WormBaseParasite"/>
        </authorList>
    </citation>
    <scope>IDENTIFICATION</scope>
</reference>
<dbReference type="Pfam" id="PF17786">
    <property type="entry name" value="Mannosidase_ig"/>
    <property type="match status" value="1"/>
</dbReference>
<evidence type="ECO:0000256" key="17">
    <source>
        <dbReference type="SAM" id="SignalP"/>
    </source>
</evidence>
<evidence type="ECO:0000256" key="12">
    <source>
        <dbReference type="ARBA" id="ARBA00023180"/>
    </source>
</evidence>
<keyword evidence="12" id="KW-0325">Glycoprotein</keyword>
<dbReference type="GO" id="GO:0006516">
    <property type="term" value="P:glycoprotein catabolic process"/>
    <property type="evidence" value="ECO:0007669"/>
    <property type="project" value="TreeGrafter"/>
</dbReference>
<evidence type="ECO:0000256" key="11">
    <source>
        <dbReference type="ARBA" id="ARBA00023157"/>
    </source>
</evidence>
<keyword evidence="22" id="KW-1185">Reference proteome</keyword>
<dbReference type="GO" id="GO:0004567">
    <property type="term" value="F:beta-mannosidase activity"/>
    <property type="evidence" value="ECO:0007669"/>
    <property type="project" value="UniProtKB-EC"/>
</dbReference>
<comment type="subunit">
    <text evidence="6">Monomer.</text>
</comment>
<dbReference type="InterPro" id="IPR036156">
    <property type="entry name" value="Beta-gal/glucu_dom_sf"/>
</dbReference>
<evidence type="ECO:0000256" key="15">
    <source>
        <dbReference type="ARBA" id="ARBA00032581"/>
    </source>
</evidence>
<feature type="domain" description="Glycoside hydrolase family 2 catalytic" evidence="18">
    <location>
        <begin position="346"/>
        <end position="575"/>
    </location>
</feature>
<accession>A0A915KHW4</accession>
<organism evidence="22 23">
    <name type="scientific">Romanomermis culicivorax</name>
    <name type="common">Nematode worm</name>
    <dbReference type="NCBI Taxonomy" id="13658"/>
    <lineage>
        <taxon>Eukaryota</taxon>
        <taxon>Metazoa</taxon>
        <taxon>Ecdysozoa</taxon>
        <taxon>Nematoda</taxon>
        <taxon>Enoplea</taxon>
        <taxon>Dorylaimia</taxon>
        <taxon>Mermithida</taxon>
        <taxon>Mermithoidea</taxon>
        <taxon>Mermithidae</taxon>
        <taxon>Romanomermis</taxon>
    </lineage>
</organism>